<proteinExistence type="predicted"/>
<keyword evidence="2" id="KW-0731">Sigma factor</keyword>
<dbReference type="GO" id="GO:0006352">
    <property type="term" value="P:DNA-templated transcription initiation"/>
    <property type="evidence" value="ECO:0007669"/>
    <property type="project" value="InterPro"/>
</dbReference>
<evidence type="ECO:0000256" key="4">
    <source>
        <dbReference type="ARBA" id="ARBA00023163"/>
    </source>
</evidence>
<dbReference type="PANTHER" id="PTHR30385">
    <property type="entry name" value="SIGMA FACTOR F FLAGELLAR"/>
    <property type="match status" value="1"/>
</dbReference>
<name>A0A2H5XE66_9BACT</name>
<dbReference type="EMBL" id="BEHT01000028">
    <property type="protein sequence ID" value="GBC99472.1"/>
    <property type="molecule type" value="Genomic_DNA"/>
</dbReference>
<reference evidence="7" key="1">
    <citation type="submission" date="2017-09" db="EMBL/GenBank/DDBJ databases">
        <title>Metaegenomics of thermophilic ammonia-oxidizing enrichment culture.</title>
        <authorList>
            <person name="Kato S."/>
            <person name="Suzuki K."/>
        </authorList>
    </citation>
    <scope>NUCLEOTIDE SEQUENCE [LARGE SCALE GENOMIC DNA]</scope>
</reference>
<dbReference type="AlphaFoldDB" id="A0A2H5XE66"/>
<protein>
    <submittedName>
        <fullName evidence="6">RNA polymerase sigma-F factor</fullName>
    </submittedName>
</protein>
<dbReference type="GO" id="GO:0016987">
    <property type="term" value="F:sigma factor activity"/>
    <property type="evidence" value="ECO:0007669"/>
    <property type="project" value="UniProtKB-KW"/>
</dbReference>
<dbReference type="NCBIfam" id="TIGR02937">
    <property type="entry name" value="sigma70-ECF"/>
    <property type="match status" value="1"/>
</dbReference>
<dbReference type="GO" id="GO:0003677">
    <property type="term" value="F:DNA binding"/>
    <property type="evidence" value="ECO:0007669"/>
    <property type="project" value="UniProtKB-KW"/>
</dbReference>
<feature type="domain" description="RNA polymerase sigma-70 region 4" evidence="5">
    <location>
        <begin position="114"/>
        <end position="163"/>
    </location>
</feature>
<keyword evidence="3" id="KW-0238">DNA-binding</keyword>
<sequence>MQGIKAALQRAQRWQRPPNWTKREWQAELFALARAAACQCLFEQPDADDNTLTRYILAALKRFWREEWAYAARCVPLVEPSLPTDEGEPCDVLEFVATDWDENRIILRLALQEALARLSEKDRFLVHCLFWEGKSQAEVAQGLGISRRAVRKRLNAVLKKLRAMLE</sequence>
<dbReference type="Proteomes" id="UP000236173">
    <property type="component" value="Unassembled WGS sequence"/>
</dbReference>
<evidence type="ECO:0000313" key="7">
    <source>
        <dbReference type="Proteomes" id="UP000236173"/>
    </source>
</evidence>
<evidence type="ECO:0000313" key="6">
    <source>
        <dbReference type="EMBL" id="GBC99472.1"/>
    </source>
</evidence>
<dbReference type="InterPro" id="IPR036388">
    <property type="entry name" value="WH-like_DNA-bd_sf"/>
</dbReference>
<keyword evidence="4" id="KW-0804">Transcription</keyword>
<keyword evidence="1" id="KW-0805">Transcription regulation</keyword>
<evidence type="ECO:0000256" key="3">
    <source>
        <dbReference type="ARBA" id="ARBA00023125"/>
    </source>
</evidence>
<gene>
    <name evidence="6" type="primary">sigF_3</name>
    <name evidence="6" type="ORF">HRbin17_01997</name>
</gene>
<organism evidence="6 7">
    <name type="scientific">Candidatus Fervidibacter japonicus</name>
    <dbReference type="NCBI Taxonomy" id="2035412"/>
    <lineage>
        <taxon>Bacteria</taxon>
        <taxon>Candidatus Fervidibacterota</taxon>
        <taxon>Candidatus Fervidibacter</taxon>
    </lineage>
</organism>
<dbReference type="Pfam" id="PF04545">
    <property type="entry name" value="Sigma70_r4"/>
    <property type="match status" value="1"/>
</dbReference>
<dbReference type="InterPro" id="IPR013324">
    <property type="entry name" value="RNA_pol_sigma_r3/r4-like"/>
</dbReference>
<evidence type="ECO:0000259" key="5">
    <source>
        <dbReference type="Pfam" id="PF04545"/>
    </source>
</evidence>
<dbReference type="Gene3D" id="1.10.10.10">
    <property type="entry name" value="Winged helix-like DNA-binding domain superfamily/Winged helix DNA-binding domain"/>
    <property type="match status" value="1"/>
</dbReference>
<dbReference type="InterPro" id="IPR014284">
    <property type="entry name" value="RNA_pol_sigma-70_dom"/>
</dbReference>
<dbReference type="CDD" id="cd06171">
    <property type="entry name" value="Sigma70_r4"/>
    <property type="match status" value="1"/>
</dbReference>
<dbReference type="PANTHER" id="PTHR30385:SF4">
    <property type="entry name" value="RNA POLYMERASE SIGMA-E FACTOR"/>
    <property type="match status" value="1"/>
</dbReference>
<evidence type="ECO:0000256" key="2">
    <source>
        <dbReference type="ARBA" id="ARBA00023082"/>
    </source>
</evidence>
<dbReference type="SUPFAM" id="SSF88659">
    <property type="entry name" value="Sigma3 and sigma4 domains of RNA polymerase sigma factors"/>
    <property type="match status" value="1"/>
</dbReference>
<evidence type="ECO:0000256" key="1">
    <source>
        <dbReference type="ARBA" id="ARBA00023015"/>
    </source>
</evidence>
<dbReference type="InterPro" id="IPR007630">
    <property type="entry name" value="RNA_pol_sigma70_r4"/>
</dbReference>
<accession>A0A2H5XE66</accession>
<comment type="caution">
    <text evidence="6">The sequence shown here is derived from an EMBL/GenBank/DDBJ whole genome shotgun (WGS) entry which is preliminary data.</text>
</comment>